<reference evidence="2" key="1">
    <citation type="submission" date="2018-07" db="EMBL/GenBank/DDBJ databases">
        <title>Genome Structure of the Opportunistic Pathogen Paracoccus yeei (Alphaproteobacteria) and Identification of Putative Virulence Factors.</title>
        <authorList>
            <person name="Lasek R."/>
            <person name="Szuplewska M."/>
            <person name="Mitura M."/>
            <person name="Decewicz P."/>
            <person name="Chmielowska C."/>
            <person name="Pawlot A."/>
            <person name="Sentkowska D."/>
            <person name="Czarnecki J."/>
            <person name="Bartosik D."/>
        </authorList>
    </citation>
    <scope>NUCLEOTIDE SEQUENCE [LARGE SCALE GENOMIC DNA]</scope>
    <source>
        <strain evidence="2">CCUG 32053</strain>
    </source>
</reference>
<evidence type="ECO:0000313" key="1">
    <source>
        <dbReference type="EMBL" id="AYF01585.1"/>
    </source>
</evidence>
<name>A0A386ULI5_9RHOB</name>
<protein>
    <submittedName>
        <fullName evidence="1">GGDEF domain-containing protein</fullName>
    </submittedName>
</protein>
<evidence type="ECO:0000313" key="2">
    <source>
        <dbReference type="Proteomes" id="UP000272010"/>
    </source>
</evidence>
<organism evidence="1 2">
    <name type="scientific">Paracoccus yeei</name>
    <dbReference type="NCBI Taxonomy" id="147645"/>
    <lineage>
        <taxon>Bacteria</taxon>
        <taxon>Pseudomonadati</taxon>
        <taxon>Pseudomonadota</taxon>
        <taxon>Alphaproteobacteria</taxon>
        <taxon>Rhodobacterales</taxon>
        <taxon>Paracoccaceae</taxon>
        <taxon>Paracoccus</taxon>
    </lineage>
</organism>
<dbReference type="EMBL" id="CP031078">
    <property type="protein sequence ID" value="AYF01585.1"/>
    <property type="molecule type" value="Genomic_DNA"/>
</dbReference>
<dbReference type="AlphaFoldDB" id="A0A386ULI5"/>
<proteinExistence type="predicted"/>
<gene>
    <name evidence="1" type="ORF">PY32053_01970</name>
</gene>
<sequence length="47" mass="5062">MALSLPPDMPVALEIPMMRMQETVPPAQRARMAIAATLALLGKEGSR</sequence>
<dbReference type="Proteomes" id="UP000272010">
    <property type="component" value="Chromosome"/>
</dbReference>
<accession>A0A386ULI5</accession>